<evidence type="ECO:0000256" key="6">
    <source>
        <dbReference type="ARBA" id="ARBA00023242"/>
    </source>
</evidence>
<evidence type="ECO:0000256" key="7">
    <source>
        <dbReference type="SAM" id="MobiDB-lite"/>
    </source>
</evidence>
<protein>
    <recommendedName>
        <fullName evidence="10">snRNA-activating protein complex subunit 3</fullName>
    </recommendedName>
</protein>
<dbReference type="Proteomes" id="UP000318582">
    <property type="component" value="Unassembled WGS sequence"/>
</dbReference>
<name>A0A507EBI9_9FUNG</name>
<keyword evidence="4" id="KW-0238">DNA-binding</keyword>
<gene>
    <name evidence="8" type="ORF">PhCBS80983_g01252</name>
</gene>
<dbReference type="GO" id="GO:0042796">
    <property type="term" value="P:snRNA transcription by RNA polymerase III"/>
    <property type="evidence" value="ECO:0007669"/>
    <property type="project" value="TreeGrafter"/>
</dbReference>
<dbReference type="GO" id="GO:0001006">
    <property type="term" value="F:RNA polymerase III type 3 promoter sequence-specific DNA binding"/>
    <property type="evidence" value="ECO:0007669"/>
    <property type="project" value="TreeGrafter"/>
</dbReference>
<dbReference type="PANTHER" id="PTHR13421">
    <property type="entry name" value="SNRNA-ACTIVATING PROTEIN COMPLEX SUBUNIT 3"/>
    <property type="match status" value="1"/>
</dbReference>
<dbReference type="GO" id="GO:0003681">
    <property type="term" value="F:bent DNA binding"/>
    <property type="evidence" value="ECO:0007669"/>
    <property type="project" value="TreeGrafter"/>
</dbReference>
<evidence type="ECO:0000256" key="2">
    <source>
        <dbReference type="ARBA" id="ARBA00010410"/>
    </source>
</evidence>
<keyword evidence="6" id="KW-0539">Nucleus</keyword>
<dbReference type="EMBL" id="QEAQ01000009">
    <property type="protein sequence ID" value="TPX61212.1"/>
    <property type="molecule type" value="Genomic_DNA"/>
</dbReference>
<evidence type="ECO:0008006" key="10">
    <source>
        <dbReference type="Google" id="ProtNLM"/>
    </source>
</evidence>
<dbReference type="GO" id="GO:0019185">
    <property type="term" value="C:snRNA-activating protein complex"/>
    <property type="evidence" value="ECO:0007669"/>
    <property type="project" value="TreeGrafter"/>
</dbReference>
<evidence type="ECO:0000313" key="8">
    <source>
        <dbReference type="EMBL" id="TPX61212.1"/>
    </source>
</evidence>
<dbReference type="GO" id="GO:0000978">
    <property type="term" value="F:RNA polymerase II cis-regulatory region sequence-specific DNA binding"/>
    <property type="evidence" value="ECO:0007669"/>
    <property type="project" value="TreeGrafter"/>
</dbReference>
<accession>A0A507EBI9</accession>
<dbReference type="GO" id="GO:0042795">
    <property type="term" value="P:snRNA transcription by RNA polymerase II"/>
    <property type="evidence" value="ECO:0007669"/>
    <property type="project" value="TreeGrafter"/>
</dbReference>
<sequence>MTTPSSSSLSAQHPLVNLKRFRDSARRVLAECNTLYELDPASAASLAQKCDVPLLSVDTAPDDDEQPSASLSNNGSSSSYSHIEPDVLLPISISRGRNKVVRVRDKTASYLVLGSQPLTVLRDAFYCPTDFLQLGDGDEDGGDSTNKNTLTCKTSASYFLIEDVFYNDFRNPDAEDYSSKIIEWVASRKSNGAKSKITTLRCAVMSETTFADLCVRPGTRYLFVHQGTCQHAVVFEPNLRMLRAHGDDVTDRTRYPIETFFKPWKSAIVTCQVCKARKAEWVTPVDIRADRDSCRWCQDCFDRFHFNEDGTPAYEFEYHKYRFTADVPLAPH</sequence>
<evidence type="ECO:0000256" key="5">
    <source>
        <dbReference type="ARBA" id="ARBA00023163"/>
    </source>
</evidence>
<dbReference type="PANTHER" id="PTHR13421:SF16">
    <property type="entry name" value="SNRNA-ACTIVATING PROTEIN COMPLEX SUBUNIT 3"/>
    <property type="match status" value="1"/>
</dbReference>
<dbReference type="GO" id="GO:0001046">
    <property type="term" value="F:core promoter sequence-specific DNA binding"/>
    <property type="evidence" value="ECO:0007669"/>
    <property type="project" value="TreeGrafter"/>
</dbReference>
<dbReference type="AlphaFoldDB" id="A0A507EBI9"/>
<organism evidence="8 9">
    <name type="scientific">Powellomyces hirtus</name>
    <dbReference type="NCBI Taxonomy" id="109895"/>
    <lineage>
        <taxon>Eukaryota</taxon>
        <taxon>Fungi</taxon>
        <taxon>Fungi incertae sedis</taxon>
        <taxon>Chytridiomycota</taxon>
        <taxon>Chytridiomycota incertae sedis</taxon>
        <taxon>Chytridiomycetes</taxon>
        <taxon>Spizellomycetales</taxon>
        <taxon>Powellomycetaceae</taxon>
        <taxon>Powellomyces</taxon>
    </lineage>
</organism>
<comment type="subcellular location">
    <subcellularLocation>
        <location evidence="1">Nucleus</location>
    </subcellularLocation>
</comment>
<dbReference type="GO" id="GO:0005634">
    <property type="term" value="C:nucleus"/>
    <property type="evidence" value="ECO:0007669"/>
    <property type="project" value="UniProtKB-SubCell"/>
</dbReference>
<dbReference type="InterPro" id="IPR022042">
    <property type="entry name" value="snRNA-activating_su3"/>
</dbReference>
<dbReference type="Pfam" id="PF12251">
    <property type="entry name" value="SNAPC3"/>
    <property type="match status" value="1"/>
</dbReference>
<keyword evidence="9" id="KW-1185">Reference proteome</keyword>
<dbReference type="STRING" id="109895.A0A507EBI9"/>
<evidence type="ECO:0000256" key="3">
    <source>
        <dbReference type="ARBA" id="ARBA00023015"/>
    </source>
</evidence>
<comment type="similarity">
    <text evidence="2">Belongs to the SNAPC3/SRD2 family.</text>
</comment>
<feature type="region of interest" description="Disordered" evidence="7">
    <location>
        <begin position="57"/>
        <end position="80"/>
    </location>
</feature>
<proteinExistence type="inferred from homology"/>
<feature type="compositionally biased region" description="Low complexity" evidence="7">
    <location>
        <begin position="68"/>
        <end position="80"/>
    </location>
</feature>
<evidence type="ECO:0000313" key="9">
    <source>
        <dbReference type="Proteomes" id="UP000318582"/>
    </source>
</evidence>
<keyword evidence="3" id="KW-0805">Transcription regulation</keyword>
<evidence type="ECO:0000256" key="1">
    <source>
        <dbReference type="ARBA" id="ARBA00004123"/>
    </source>
</evidence>
<keyword evidence="5" id="KW-0804">Transcription</keyword>
<evidence type="ECO:0000256" key="4">
    <source>
        <dbReference type="ARBA" id="ARBA00023125"/>
    </source>
</evidence>
<comment type="caution">
    <text evidence="8">The sequence shown here is derived from an EMBL/GenBank/DDBJ whole genome shotgun (WGS) entry which is preliminary data.</text>
</comment>
<reference evidence="8 9" key="1">
    <citation type="journal article" date="2019" name="Sci. Rep.">
        <title>Comparative genomics of chytrid fungi reveal insights into the obligate biotrophic and pathogenic lifestyle of Synchytrium endobioticum.</title>
        <authorList>
            <person name="van de Vossenberg B.T.L.H."/>
            <person name="Warris S."/>
            <person name="Nguyen H.D.T."/>
            <person name="van Gent-Pelzer M.P.E."/>
            <person name="Joly D.L."/>
            <person name="van de Geest H.C."/>
            <person name="Bonants P.J.M."/>
            <person name="Smith D.S."/>
            <person name="Levesque C.A."/>
            <person name="van der Lee T.A.J."/>
        </authorList>
    </citation>
    <scope>NUCLEOTIDE SEQUENCE [LARGE SCALE GENOMIC DNA]</scope>
    <source>
        <strain evidence="8 9">CBS 809.83</strain>
    </source>
</reference>